<gene>
    <name evidence="3" type="ORF">EDC64_11968</name>
</gene>
<dbReference type="Gene3D" id="3.40.190.10">
    <property type="entry name" value="Periplasmic binding protein-like II"/>
    <property type="match status" value="1"/>
</dbReference>
<evidence type="ECO:0000313" key="3">
    <source>
        <dbReference type="EMBL" id="TCT01098.1"/>
    </source>
</evidence>
<feature type="chain" id="PRO_5020615994" evidence="2">
    <location>
        <begin position="26"/>
        <end position="325"/>
    </location>
</feature>
<dbReference type="InterPro" id="IPR005064">
    <property type="entry name" value="BUG"/>
</dbReference>
<comment type="similarity">
    <text evidence="1">Belongs to the UPF0065 (bug) family.</text>
</comment>
<dbReference type="Pfam" id="PF03401">
    <property type="entry name" value="TctC"/>
    <property type="match status" value="1"/>
</dbReference>
<name>A0A4V2UWV3_9HYPH</name>
<dbReference type="RefSeq" id="WP_132035570.1">
    <property type="nucleotide sequence ID" value="NZ_SMAI01000019.1"/>
</dbReference>
<dbReference type="Gene3D" id="3.40.190.150">
    <property type="entry name" value="Bordetella uptake gene, domain 1"/>
    <property type="match status" value="1"/>
</dbReference>
<keyword evidence="2" id="KW-0732">Signal</keyword>
<evidence type="ECO:0000313" key="4">
    <source>
        <dbReference type="Proteomes" id="UP000294664"/>
    </source>
</evidence>
<sequence>MKIKRLIALAASIVLAQAACLPAFAQSYPTRTIRFIVPWPPGGGTDAVARILAAKASEVLGQQIIVDNRGGAGTMIGMDAAAKAAPDGYNFGFPTQSFAVNATLQPHLPYDTVKDFEPVALLGTGTYVLVVNAGFEPKTVEELIAKMKKEPEVVNAGFTGYGSPSHLGLLQFQRVAGVKATDVNYKGTGPAVTGLIGGEIQMMFTTLAGVLPNVKSGRLRVLAVTSEARSELLPETPTAIEAGLPNFVVYEWYGLNAPKGTKRDQIDIVNAALQKVLVMPDVVERFRAIGAERVLGSNPDKFAAFLAAEIAKWGKVVRDGNLKPE</sequence>
<evidence type="ECO:0000256" key="1">
    <source>
        <dbReference type="ARBA" id="ARBA00006987"/>
    </source>
</evidence>
<keyword evidence="3" id="KW-0675">Receptor</keyword>
<dbReference type="PIRSF" id="PIRSF017082">
    <property type="entry name" value="YflP"/>
    <property type="match status" value="1"/>
</dbReference>
<protein>
    <submittedName>
        <fullName evidence="3">Tripartite-type tricarboxylate transporter receptor subunit TctC</fullName>
    </submittedName>
</protein>
<accession>A0A4V2UWV3</accession>
<dbReference type="OrthoDB" id="7253390at2"/>
<dbReference type="EMBL" id="SMAI01000019">
    <property type="protein sequence ID" value="TCT01098.1"/>
    <property type="molecule type" value="Genomic_DNA"/>
</dbReference>
<evidence type="ECO:0000256" key="2">
    <source>
        <dbReference type="SAM" id="SignalP"/>
    </source>
</evidence>
<reference evidence="3 4" key="1">
    <citation type="submission" date="2019-03" db="EMBL/GenBank/DDBJ databases">
        <title>Genomic Encyclopedia of Type Strains, Phase IV (KMG-IV): sequencing the most valuable type-strain genomes for metagenomic binning, comparative biology and taxonomic classification.</title>
        <authorList>
            <person name="Goeker M."/>
        </authorList>
    </citation>
    <scope>NUCLEOTIDE SEQUENCE [LARGE SCALE GENOMIC DNA]</scope>
    <source>
        <strain evidence="3 4">DSM 9035</strain>
    </source>
</reference>
<dbReference type="CDD" id="cd13578">
    <property type="entry name" value="PBP2_Bug27"/>
    <property type="match status" value="1"/>
</dbReference>
<dbReference type="SUPFAM" id="SSF53850">
    <property type="entry name" value="Periplasmic binding protein-like II"/>
    <property type="match status" value="1"/>
</dbReference>
<dbReference type="PANTHER" id="PTHR42928">
    <property type="entry name" value="TRICARBOXYLATE-BINDING PROTEIN"/>
    <property type="match status" value="1"/>
</dbReference>
<dbReference type="PANTHER" id="PTHR42928:SF5">
    <property type="entry name" value="BLR1237 PROTEIN"/>
    <property type="match status" value="1"/>
</dbReference>
<dbReference type="Proteomes" id="UP000294664">
    <property type="component" value="Unassembled WGS sequence"/>
</dbReference>
<keyword evidence="4" id="KW-1185">Reference proteome</keyword>
<proteinExistence type="inferred from homology"/>
<organism evidence="3 4">
    <name type="scientific">Aquabacter spiritensis</name>
    <dbReference type="NCBI Taxonomy" id="933073"/>
    <lineage>
        <taxon>Bacteria</taxon>
        <taxon>Pseudomonadati</taxon>
        <taxon>Pseudomonadota</taxon>
        <taxon>Alphaproteobacteria</taxon>
        <taxon>Hyphomicrobiales</taxon>
        <taxon>Xanthobacteraceae</taxon>
        <taxon>Aquabacter</taxon>
    </lineage>
</organism>
<feature type="signal peptide" evidence="2">
    <location>
        <begin position="1"/>
        <end position="25"/>
    </location>
</feature>
<dbReference type="InterPro" id="IPR042100">
    <property type="entry name" value="Bug_dom1"/>
</dbReference>
<dbReference type="AlphaFoldDB" id="A0A4V2UWV3"/>
<comment type="caution">
    <text evidence="3">The sequence shown here is derived from an EMBL/GenBank/DDBJ whole genome shotgun (WGS) entry which is preliminary data.</text>
</comment>